<evidence type="ECO:0000313" key="6">
    <source>
        <dbReference type="Proteomes" id="UP000734854"/>
    </source>
</evidence>
<evidence type="ECO:0000313" key="5">
    <source>
        <dbReference type="EMBL" id="KAG6505372.1"/>
    </source>
</evidence>
<accession>A0A8J5GKU2</accession>
<dbReference type="InterPro" id="IPR040134">
    <property type="entry name" value="PSMD12/CSN4"/>
</dbReference>
<dbReference type="InterPro" id="IPR036390">
    <property type="entry name" value="WH_DNA-bd_sf"/>
</dbReference>
<dbReference type="Pfam" id="PF01399">
    <property type="entry name" value="PCI"/>
    <property type="match status" value="1"/>
</dbReference>
<reference evidence="5 6" key="1">
    <citation type="submission" date="2020-08" db="EMBL/GenBank/DDBJ databases">
        <title>Plant Genome Project.</title>
        <authorList>
            <person name="Zhang R.-G."/>
        </authorList>
    </citation>
    <scope>NUCLEOTIDE SEQUENCE [LARGE SCALE GENOMIC DNA]</scope>
    <source>
        <tissue evidence="5">Rhizome</tissue>
    </source>
</reference>
<feature type="domain" description="PCI" evidence="4">
    <location>
        <begin position="85"/>
        <end position="124"/>
    </location>
</feature>
<organism evidence="5 6">
    <name type="scientific">Zingiber officinale</name>
    <name type="common">Ginger</name>
    <name type="synonym">Amomum zingiber</name>
    <dbReference type="NCBI Taxonomy" id="94328"/>
    <lineage>
        <taxon>Eukaryota</taxon>
        <taxon>Viridiplantae</taxon>
        <taxon>Streptophyta</taxon>
        <taxon>Embryophyta</taxon>
        <taxon>Tracheophyta</taxon>
        <taxon>Spermatophyta</taxon>
        <taxon>Magnoliopsida</taxon>
        <taxon>Liliopsida</taxon>
        <taxon>Zingiberales</taxon>
        <taxon>Zingiberaceae</taxon>
        <taxon>Zingiber</taxon>
    </lineage>
</organism>
<dbReference type="InterPro" id="IPR000717">
    <property type="entry name" value="PCI_dom"/>
</dbReference>
<keyword evidence="3" id="KW-0736">Signalosome</keyword>
<evidence type="ECO:0000256" key="3">
    <source>
        <dbReference type="ARBA" id="ARBA00022790"/>
    </source>
</evidence>
<dbReference type="EMBL" id="JACMSC010000010">
    <property type="protein sequence ID" value="KAG6505372.1"/>
    <property type="molecule type" value="Genomic_DNA"/>
</dbReference>
<name>A0A8J5GKU2_ZINOF</name>
<evidence type="ECO:0000259" key="4">
    <source>
        <dbReference type="Pfam" id="PF01399"/>
    </source>
</evidence>
<dbReference type="PANTHER" id="PTHR10855">
    <property type="entry name" value="26S PROTEASOME NON-ATPASE REGULATORY SUBUNIT 12/COP9 SIGNALOSOME COMPLEX SUBUNIT 4"/>
    <property type="match status" value="1"/>
</dbReference>
<dbReference type="GO" id="GO:0008180">
    <property type="term" value="C:COP9 signalosome"/>
    <property type="evidence" value="ECO:0007669"/>
    <property type="project" value="UniProtKB-KW"/>
</dbReference>
<proteinExistence type="inferred from homology"/>
<sequence length="161" mass="18489">MPAWPSWSWPLVASRGRSLTLRQFKRNCRELQRVLSVVADNLHKRDDALEVMIEALCTEVSKLKFDLATCWANMGQGGTIAQTPMKEILHLELSFAEKIAARMIYEDRMKGSIDQVEAVIHFEDDTEELQQWDQQVSIGCKLLIQFQNLHANINSIVNFQT</sequence>
<dbReference type="AlphaFoldDB" id="A0A8J5GKU2"/>
<evidence type="ECO:0000256" key="1">
    <source>
        <dbReference type="ARBA" id="ARBA00010417"/>
    </source>
</evidence>
<comment type="caution">
    <text evidence="5">The sequence shown here is derived from an EMBL/GenBank/DDBJ whole genome shotgun (WGS) entry which is preliminary data.</text>
</comment>
<gene>
    <name evidence="5" type="ORF">ZIOFF_037728</name>
</gene>
<dbReference type="GO" id="GO:0005829">
    <property type="term" value="C:cytosol"/>
    <property type="evidence" value="ECO:0007669"/>
    <property type="project" value="TreeGrafter"/>
</dbReference>
<keyword evidence="6" id="KW-1185">Reference proteome</keyword>
<dbReference type="SUPFAM" id="SSF46785">
    <property type="entry name" value="Winged helix' DNA-binding domain"/>
    <property type="match status" value="1"/>
</dbReference>
<dbReference type="InterPro" id="IPR036388">
    <property type="entry name" value="WH-like_DNA-bd_sf"/>
</dbReference>
<evidence type="ECO:0000256" key="2">
    <source>
        <dbReference type="ARBA" id="ARBA00014881"/>
    </source>
</evidence>
<dbReference type="Proteomes" id="UP000734854">
    <property type="component" value="Unassembled WGS sequence"/>
</dbReference>
<dbReference type="PANTHER" id="PTHR10855:SF2">
    <property type="entry name" value="COP9 SIGNALOSOME COMPLEX SUBUNIT 4"/>
    <property type="match status" value="1"/>
</dbReference>
<dbReference type="Gene3D" id="1.10.10.10">
    <property type="entry name" value="Winged helix-like DNA-binding domain superfamily/Winged helix DNA-binding domain"/>
    <property type="match status" value="1"/>
</dbReference>
<protein>
    <recommendedName>
        <fullName evidence="2">COP9 signalosome complex subunit 4</fullName>
    </recommendedName>
</protein>
<comment type="similarity">
    <text evidence="1">Belongs to the CSN4 family.</text>
</comment>